<evidence type="ECO:0000256" key="1">
    <source>
        <dbReference type="ARBA" id="ARBA00001973"/>
    </source>
</evidence>
<dbReference type="PANTHER" id="PTHR36575">
    <property type="entry name" value="BINDING PROTEIN, PUTATIVE (AFU_ORTHOLOGUE AFUA_1G14430)-RELATED"/>
    <property type="match status" value="1"/>
</dbReference>
<organism evidence="3 4">
    <name type="scientific">Effrenium voratum</name>
    <dbReference type="NCBI Taxonomy" id="2562239"/>
    <lineage>
        <taxon>Eukaryota</taxon>
        <taxon>Sar</taxon>
        <taxon>Alveolata</taxon>
        <taxon>Dinophyceae</taxon>
        <taxon>Suessiales</taxon>
        <taxon>Symbiodiniaceae</taxon>
        <taxon>Effrenium</taxon>
    </lineage>
</organism>
<evidence type="ECO:0000313" key="3">
    <source>
        <dbReference type="EMBL" id="CAJ1374826.1"/>
    </source>
</evidence>
<keyword evidence="2" id="KW-0186">Copper</keyword>
<evidence type="ECO:0008006" key="5">
    <source>
        <dbReference type="Google" id="ProtNLM"/>
    </source>
</evidence>
<evidence type="ECO:0000256" key="2">
    <source>
        <dbReference type="ARBA" id="ARBA00023008"/>
    </source>
</evidence>
<accession>A0AA36HTL9</accession>
<proteinExistence type="predicted"/>
<keyword evidence="4" id="KW-1185">Reference proteome</keyword>
<dbReference type="PANTHER" id="PTHR36575:SF2">
    <property type="entry name" value="CHITIN-BINDING TYPE-4 DOMAIN-CONTAINING PROTEIN-RELATED"/>
    <property type="match status" value="1"/>
</dbReference>
<comment type="cofactor">
    <cofactor evidence="1">
        <name>Cu(2+)</name>
        <dbReference type="ChEBI" id="CHEBI:29036"/>
    </cofactor>
</comment>
<reference evidence="3" key="1">
    <citation type="submission" date="2023-08" db="EMBL/GenBank/DDBJ databases">
        <authorList>
            <person name="Chen Y."/>
            <person name="Shah S."/>
            <person name="Dougan E. K."/>
            <person name="Thang M."/>
            <person name="Chan C."/>
        </authorList>
    </citation>
    <scope>NUCLEOTIDE SEQUENCE</scope>
</reference>
<dbReference type="InterPro" id="IPR052282">
    <property type="entry name" value="Starch-active_LPMO"/>
</dbReference>
<evidence type="ECO:0000313" key="4">
    <source>
        <dbReference type="Proteomes" id="UP001178507"/>
    </source>
</evidence>
<gene>
    <name evidence="3" type="ORF">EVOR1521_LOCUS4271</name>
</gene>
<dbReference type="Proteomes" id="UP001178507">
    <property type="component" value="Unassembled WGS sequence"/>
</dbReference>
<dbReference type="AlphaFoldDB" id="A0AA36HTL9"/>
<name>A0AA36HTL9_9DINO</name>
<dbReference type="EMBL" id="CAUJNA010000280">
    <property type="protein sequence ID" value="CAJ1374826.1"/>
    <property type="molecule type" value="Genomic_DNA"/>
</dbReference>
<protein>
    <recommendedName>
        <fullName evidence="5">Chitin-binding type-4 domain-containing protein</fullName>
    </recommendedName>
</protein>
<comment type="caution">
    <text evidence="3">The sequence shown here is derived from an EMBL/GenBank/DDBJ whole genome shotgun (WGS) entry which is preliminary data.</text>
</comment>
<sequence>MAWHLLLLLWGVQGHGFIEHPAARNIEAGAKNQWCPHCGNGAGVCGDGGQWASNSNYVDTGSDPVVTWTAGTIQEVTIRITAHHMGHFEFSICNQKITSSLADPQSCLDEFILERASKEELGLSCAANDKHPGCQPIDVSHPERFYLPPGSFSPDGSNVHTVSLKVPSALQCEHCTLQWRWWTANSCTPGEGYGCYAQLLSQNGYNPSSWFRATSCPGTGEHAGCTRCACGEEFRNCADIRVVGGSDVATTTVQGTTPATATTATTAEAMVTQCVSHETLICINGKSSYWPKCDPSQDKSNAGPAGYEFGQYCTQEWADALNQMLTDPAINKCNDGDAIHKLLAQVAYETGYYSTLYQPADGGAGLIHMIPGNWQTNAADMDQLFPGYNYAIIANAMGKDFFQTANYGWKSVAAWHKLTNRVIPGCGEDLFDKSYDDQTKCILSYVNDRSEAYNLVGSCLASTAPATMTSTTTTTTTTARAMVTQCVSHETLMCINGKSSFWPKCDPSQDKTNAGPAGYEFGQYCTQEWADALNQMLTDPAINKCNDGDAIHKLLAQVAYETGYYSTLYQPADGGAGLIHMIPGNWQTNAADMDQLFPGQNYASTVTSLGKSFFQTAAYGWKSAAAWYKLTNRVIPGCGEDLFGKSYNEQTRCILSRVNDRSEAYNLVGSCLASTTPGTMTSTTTTTTTTARAMVTQCVSHETLMCINGKSSFWPKCDPSQDKTNAGPAGYEFGQYCTQEWADALNQMLTDPAINKCNDGDAIHKLLAQVAYETGYYSTLYQPADGGAGLIHMIPGNWQTNAADMDQLFPGQNYASTVTSLGKSFFQTAAYGWKSAAAWYKLTNRVIPGCGEDLFGKSYNEQTRCILSRINDRSEAYNLVGSCLASTTTTADPLIISGCSGPTWFPVALLFLLFHLGDV</sequence>